<keyword evidence="9" id="KW-1185">Reference proteome</keyword>
<dbReference type="SUPFAM" id="SSF50494">
    <property type="entry name" value="Trypsin-like serine proteases"/>
    <property type="match status" value="1"/>
</dbReference>
<dbReference type="Gene3D" id="2.40.10.10">
    <property type="entry name" value="Trypsin-like serine proteases"/>
    <property type="match status" value="2"/>
</dbReference>
<dbReference type="CDD" id="cd00190">
    <property type="entry name" value="Tryp_SPc"/>
    <property type="match status" value="1"/>
</dbReference>
<feature type="chain" id="PRO_5025347620" evidence="5">
    <location>
        <begin position="21"/>
        <end position="346"/>
    </location>
</feature>
<dbReference type="PROSITE" id="PS50240">
    <property type="entry name" value="TRYPSIN_DOM"/>
    <property type="match status" value="1"/>
</dbReference>
<comment type="caution">
    <text evidence="8">The sequence shown here is derived from an EMBL/GenBank/DDBJ whole genome shotgun (WGS) entry which is preliminary data.</text>
</comment>
<evidence type="ECO:0000256" key="5">
    <source>
        <dbReference type="SAM" id="SignalP"/>
    </source>
</evidence>
<keyword evidence="3" id="KW-0325">Glycoprotein</keyword>
<evidence type="ECO:0000313" key="9">
    <source>
        <dbReference type="Proteomes" id="UP000440578"/>
    </source>
</evidence>
<dbReference type="InterPro" id="IPR018114">
    <property type="entry name" value="TRYPSIN_HIS"/>
</dbReference>
<organism evidence="8 9">
    <name type="scientific">Amphibalanus amphitrite</name>
    <name type="common">Striped barnacle</name>
    <name type="synonym">Balanus amphitrite</name>
    <dbReference type="NCBI Taxonomy" id="1232801"/>
    <lineage>
        <taxon>Eukaryota</taxon>
        <taxon>Metazoa</taxon>
        <taxon>Ecdysozoa</taxon>
        <taxon>Arthropoda</taxon>
        <taxon>Crustacea</taxon>
        <taxon>Multicrustacea</taxon>
        <taxon>Cirripedia</taxon>
        <taxon>Thoracica</taxon>
        <taxon>Thoracicalcarea</taxon>
        <taxon>Balanomorpha</taxon>
        <taxon>Balanoidea</taxon>
        <taxon>Balanidae</taxon>
        <taxon>Amphibalaninae</taxon>
        <taxon>Amphibalanus</taxon>
    </lineage>
</organism>
<dbReference type="InterPro" id="IPR009003">
    <property type="entry name" value="Peptidase_S1_PA"/>
</dbReference>
<dbReference type="OrthoDB" id="547031at2759"/>
<feature type="signal peptide" evidence="5">
    <location>
        <begin position="1"/>
        <end position="20"/>
    </location>
</feature>
<feature type="domain" description="Peptidase S1" evidence="6">
    <location>
        <begin position="112"/>
        <end position="345"/>
    </location>
</feature>
<evidence type="ECO:0000256" key="3">
    <source>
        <dbReference type="ARBA" id="ARBA00023180"/>
    </source>
</evidence>
<dbReference type="InterPro" id="IPR051487">
    <property type="entry name" value="Ser/Thr_Proteases_Immune/Dev"/>
</dbReference>
<keyword evidence="8" id="KW-0378">Hydrolase</keyword>
<dbReference type="PROSITE" id="PS00134">
    <property type="entry name" value="TRYPSIN_HIS"/>
    <property type="match status" value="1"/>
</dbReference>
<dbReference type="EMBL" id="VIIS01001707">
    <property type="protein sequence ID" value="KAF0294101.1"/>
    <property type="molecule type" value="Genomic_DNA"/>
</dbReference>
<dbReference type="FunFam" id="2.40.10.10:FF:000028">
    <property type="entry name" value="Serine protease easter"/>
    <property type="match status" value="1"/>
</dbReference>
<evidence type="ECO:0000259" key="7">
    <source>
        <dbReference type="PROSITE" id="PS51888"/>
    </source>
</evidence>
<keyword evidence="1 5" id="KW-0732">Signal</keyword>
<protein>
    <submittedName>
        <fullName evidence="8">Serine protease 7</fullName>
    </submittedName>
</protein>
<evidence type="ECO:0000256" key="4">
    <source>
        <dbReference type="ARBA" id="ARBA00024195"/>
    </source>
</evidence>
<dbReference type="InterPro" id="IPR001314">
    <property type="entry name" value="Peptidase_S1A"/>
</dbReference>
<dbReference type="GO" id="GO:0004252">
    <property type="term" value="F:serine-type endopeptidase activity"/>
    <property type="evidence" value="ECO:0007669"/>
    <property type="project" value="InterPro"/>
</dbReference>
<evidence type="ECO:0000259" key="6">
    <source>
        <dbReference type="PROSITE" id="PS50240"/>
    </source>
</evidence>
<dbReference type="AlphaFoldDB" id="A0A6A4VXF3"/>
<feature type="domain" description="Clip" evidence="7">
    <location>
        <begin position="24"/>
        <end position="81"/>
    </location>
</feature>
<dbReference type="PRINTS" id="PR00722">
    <property type="entry name" value="CHYMOTRYPSIN"/>
</dbReference>
<accession>A0A6A4VXF3</accession>
<evidence type="ECO:0000256" key="2">
    <source>
        <dbReference type="ARBA" id="ARBA00023157"/>
    </source>
</evidence>
<evidence type="ECO:0000256" key="1">
    <source>
        <dbReference type="ARBA" id="ARBA00022729"/>
    </source>
</evidence>
<dbReference type="InterPro" id="IPR001254">
    <property type="entry name" value="Trypsin_dom"/>
</dbReference>
<dbReference type="InterPro" id="IPR043504">
    <property type="entry name" value="Peptidase_S1_PA_chymotrypsin"/>
</dbReference>
<dbReference type="GO" id="GO:0006508">
    <property type="term" value="P:proteolysis"/>
    <property type="evidence" value="ECO:0007669"/>
    <property type="project" value="UniProtKB-KW"/>
</dbReference>
<dbReference type="InterPro" id="IPR022700">
    <property type="entry name" value="CLIP"/>
</dbReference>
<dbReference type="PANTHER" id="PTHR24256">
    <property type="entry name" value="TRYPTASE-RELATED"/>
    <property type="match status" value="1"/>
</dbReference>
<keyword evidence="2" id="KW-1015">Disulfide bond</keyword>
<dbReference type="SMART" id="SM00020">
    <property type="entry name" value="Tryp_SPc"/>
    <property type="match status" value="1"/>
</dbReference>
<proteinExistence type="inferred from homology"/>
<dbReference type="Proteomes" id="UP000440578">
    <property type="component" value="Unassembled WGS sequence"/>
</dbReference>
<sequence length="346" mass="37722">MVRAVTLLVCCALVAAAAGADQVPCTVDEAGTGGVCGSLSDCPELERLARSARPNTPAVQRLRSLVAKCSQLASGRIQICCQNEETRTAQPPAPRVQLPVPPTCGPRLFSKVVGGDVAVIGEFPWMVSIQYTKTRPDSGLQHGCGGTLITSRHVLTAAHCVSFLSTPESNELTPVAVVLGELDFDSEIDCLSFGPTTSTCADRPITVDIEAIFPHPDFQNIRQLALPNDIAVVRLAREMGTIVGWWRTNVSSFSPVVQRARLPIVNISHCERRFRRSLPSRLCVGERPSDIRTCPRDPGGPLLVTNRFDTFFQTGIFSFPSVCGMRLAVYTRVFDYIDWIIEQINK</sequence>
<keyword evidence="8" id="KW-0645">Protease</keyword>
<name>A0A6A4VXF3_AMPAM</name>
<reference evidence="8 9" key="1">
    <citation type="submission" date="2019-07" db="EMBL/GenBank/DDBJ databases">
        <title>Draft genome assembly of a fouling barnacle, Amphibalanus amphitrite (Darwin, 1854): The first reference genome for Thecostraca.</title>
        <authorList>
            <person name="Kim W."/>
        </authorList>
    </citation>
    <scope>NUCLEOTIDE SEQUENCE [LARGE SCALE GENOMIC DNA]</scope>
    <source>
        <strain evidence="8">SNU_AA5</strain>
        <tissue evidence="8">Soma without cirri and trophi</tissue>
    </source>
</reference>
<evidence type="ECO:0000313" key="8">
    <source>
        <dbReference type="EMBL" id="KAF0294101.1"/>
    </source>
</evidence>
<comment type="similarity">
    <text evidence="4">Belongs to the peptidase S1 family. CLIP subfamily.</text>
</comment>
<dbReference type="PROSITE" id="PS51888">
    <property type="entry name" value="CLIP"/>
    <property type="match status" value="1"/>
</dbReference>
<gene>
    <name evidence="8" type="primary">Sp7_0</name>
    <name evidence="8" type="ORF">FJT64_008238</name>
</gene>
<dbReference type="Pfam" id="PF00089">
    <property type="entry name" value="Trypsin"/>
    <property type="match status" value="1"/>
</dbReference>